<name>A0ABD2QBR4_9PLAT</name>
<evidence type="ECO:0000313" key="7">
    <source>
        <dbReference type="EMBL" id="KAL3316954.1"/>
    </source>
</evidence>
<feature type="region of interest" description="Disordered" evidence="6">
    <location>
        <begin position="229"/>
        <end position="255"/>
    </location>
</feature>
<evidence type="ECO:0000256" key="5">
    <source>
        <dbReference type="SAM" id="Coils"/>
    </source>
</evidence>
<feature type="region of interest" description="Disordered" evidence="6">
    <location>
        <begin position="290"/>
        <end position="333"/>
    </location>
</feature>
<dbReference type="InterPro" id="IPR051877">
    <property type="entry name" value="Centriole_BasalBody_StrucProt"/>
</dbReference>
<feature type="coiled-coil region" evidence="5">
    <location>
        <begin position="8"/>
        <end position="165"/>
    </location>
</feature>
<comment type="similarity">
    <text evidence="4">Belongs to the CEP135/TSGA10 family.</text>
</comment>
<evidence type="ECO:0000256" key="6">
    <source>
        <dbReference type="SAM" id="MobiDB-lite"/>
    </source>
</evidence>
<keyword evidence="8" id="KW-1185">Reference proteome</keyword>
<comment type="subcellular location">
    <subcellularLocation>
        <location evidence="1">Cytoplasm</location>
        <location evidence="1">Cytoskeleton</location>
        <location evidence="1">Microtubule organizing center</location>
        <location evidence="1">Centrosome</location>
        <location evidence="1">Centriole</location>
    </subcellularLocation>
</comment>
<proteinExistence type="inferred from homology"/>
<evidence type="ECO:0000256" key="1">
    <source>
        <dbReference type="ARBA" id="ARBA00004114"/>
    </source>
</evidence>
<sequence length="352" mass="40769">MSNKFKTTREYEAQIRHQDLEIELLQKRNRSLVEKLENAEKRISQERIYEIDLDAKNKDLETELNRLVDRTCKLQQDHETAMRSLKDENRDLRGQVESDLKIQADLEMELNALKKENHRLVKSLEGLENQVSDLSSETRIQHKLLMKCEDDKKRLTERIDRLVANERALVMEMERMKKFDKVHGPSNAALRSSTKKTTTVKLDEYLKGIEEDRDYWRSQVQVLSKINLSKQPSSPSERPIACPKASRTCKRPSSSGVNVLVENHNKLKADPTKRTSTPCLKIKTLEDELSKTRKERDGLRDELRQRNRPLGRSYSPATLARSQSLSRSNSVSLDSGLFSSQHRICSQKRAST</sequence>
<dbReference type="Proteomes" id="UP001626550">
    <property type="component" value="Unassembled WGS sequence"/>
</dbReference>
<dbReference type="EMBL" id="JBJKFK010000456">
    <property type="protein sequence ID" value="KAL3316954.1"/>
    <property type="molecule type" value="Genomic_DNA"/>
</dbReference>
<evidence type="ECO:0000256" key="2">
    <source>
        <dbReference type="ARBA" id="ARBA00022490"/>
    </source>
</evidence>
<dbReference type="GO" id="GO:0005814">
    <property type="term" value="C:centriole"/>
    <property type="evidence" value="ECO:0007669"/>
    <property type="project" value="UniProtKB-SubCell"/>
</dbReference>
<feature type="compositionally biased region" description="Low complexity" evidence="6">
    <location>
        <begin position="322"/>
        <end position="333"/>
    </location>
</feature>
<keyword evidence="5" id="KW-0175">Coiled coil</keyword>
<dbReference type="AlphaFoldDB" id="A0ABD2QBR4"/>
<reference evidence="7 8" key="1">
    <citation type="submission" date="2024-11" db="EMBL/GenBank/DDBJ databases">
        <title>Adaptive evolution of stress response genes in parasites aligns with host niche diversity.</title>
        <authorList>
            <person name="Hahn C."/>
            <person name="Resl P."/>
        </authorList>
    </citation>
    <scope>NUCLEOTIDE SEQUENCE [LARGE SCALE GENOMIC DNA]</scope>
    <source>
        <strain evidence="7">EGGRZ-B1_66</strain>
        <tissue evidence="7">Body</tissue>
    </source>
</reference>
<accession>A0ABD2QBR4</accession>
<gene>
    <name evidence="7" type="ORF">Ciccas_004389</name>
</gene>
<comment type="caution">
    <text evidence="7">The sequence shown here is derived from an EMBL/GenBank/DDBJ whole genome shotgun (WGS) entry which is preliminary data.</text>
</comment>
<evidence type="ECO:0000256" key="3">
    <source>
        <dbReference type="ARBA" id="ARBA00023212"/>
    </source>
</evidence>
<organism evidence="7 8">
    <name type="scientific">Cichlidogyrus casuarinus</name>
    <dbReference type="NCBI Taxonomy" id="1844966"/>
    <lineage>
        <taxon>Eukaryota</taxon>
        <taxon>Metazoa</taxon>
        <taxon>Spiralia</taxon>
        <taxon>Lophotrochozoa</taxon>
        <taxon>Platyhelminthes</taxon>
        <taxon>Monogenea</taxon>
        <taxon>Monopisthocotylea</taxon>
        <taxon>Dactylogyridea</taxon>
        <taxon>Ancyrocephalidae</taxon>
        <taxon>Cichlidogyrus</taxon>
    </lineage>
</organism>
<dbReference type="PANTHER" id="PTHR20544:SF0">
    <property type="entry name" value="NUCLEOPROTEIN TPR_MLP1 DOMAIN-CONTAINING PROTEIN"/>
    <property type="match status" value="1"/>
</dbReference>
<keyword evidence="2" id="KW-0963">Cytoplasm</keyword>
<dbReference type="PANTHER" id="PTHR20544">
    <property type="entry name" value="CENTROSOMAL PROTEIN CEP135"/>
    <property type="match status" value="1"/>
</dbReference>
<evidence type="ECO:0000256" key="4">
    <source>
        <dbReference type="ARBA" id="ARBA00038123"/>
    </source>
</evidence>
<protein>
    <submittedName>
        <fullName evidence="7">Uncharacterized protein</fullName>
    </submittedName>
</protein>
<keyword evidence="3" id="KW-0206">Cytoskeleton</keyword>
<evidence type="ECO:0000313" key="8">
    <source>
        <dbReference type="Proteomes" id="UP001626550"/>
    </source>
</evidence>
<feature type="compositionally biased region" description="Basic and acidic residues" evidence="6">
    <location>
        <begin position="290"/>
        <end position="305"/>
    </location>
</feature>